<dbReference type="SUPFAM" id="SSF52743">
    <property type="entry name" value="Subtilisin-like"/>
    <property type="match status" value="1"/>
</dbReference>
<dbReference type="NCBIfam" id="TIGR02601">
    <property type="entry name" value="autotrns_rpt"/>
    <property type="match status" value="1"/>
</dbReference>
<dbReference type="AlphaFoldDB" id="A0A562D8Z3"/>
<dbReference type="PANTHER" id="PTHR43806">
    <property type="entry name" value="PEPTIDASE S8"/>
    <property type="match status" value="1"/>
</dbReference>
<evidence type="ECO:0000313" key="11">
    <source>
        <dbReference type="Proteomes" id="UP000321583"/>
    </source>
</evidence>
<evidence type="ECO:0000256" key="6">
    <source>
        <dbReference type="PIRSR" id="PIRSR615500-1"/>
    </source>
</evidence>
<gene>
    <name evidence="10" type="ORF">L613_004800000230</name>
</gene>
<name>A0A562D8Z3_9GAMM</name>
<keyword evidence="2 7" id="KW-0645">Protease</keyword>
<dbReference type="InterPro" id="IPR000209">
    <property type="entry name" value="Peptidase_S8/S53_dom"/>
</dbReference>
<proteinExistence type="inferred from homology"/>
<feature type="active site" description="Charge relay system" evidence="6 7">
    <location>
        <position position="212"/>
    </location>
</feature>
<keyword evidence="5 7" id="KW-0720">Serine protease</keyword>
<evidence type="ECO:0000313" key="10">
    <source>
        <dbReference type="EMBL" id="TWH06077.1"/>
    </source>
</evidence>
<comment type="caution">
    <text evidence="10">The sequence shown here is derived from an EMBL/GenBank/DDBJ whole genome shotgun (WGS) entry which is preliminary data.</text>
</comment>
<dbReference type="InterPro" id="IPR011050">
    <property type="entry name" value="Pectin_lyase_fold/virulence"/>
</dbReference>
<evidence type="ECO:0000256" key="2">
    <source>
        <dbReference type="ARBA" id="ARBA00022670"/>
    </source>
</evidence>
<dbReference type="InterPro" id="IPR022398">
    <property type="entry name" value="Peptidase_S8_His-AS"/>
</dbReference>
<evidence type="ECO:0000256" key="1">
    <source>
        <dbReference type="ARBA" id="ARBA00011073"/>
    </source>
</evidence>
<dbReference type="GO" id="GO:0006508">
    <property type="term" value="P:proteolysis"/>
    <property type="evidence" value="ECO:0007669"/>
    <property type="project" value="UniProtKB-KW"/>
</dbReference>
<dbReference type="InterPro" id="IPR050131">
    <property type="entry name" value="Peptidase_S8_subtilisin-like"/>
</dbReference>
<protein>
    <submittedName>
        <fullName evidence="10">Subtilase-type serine protease</fullName>
    </submittedName>
</protein>
<evidence type="ECO:0000256" key="5">
    <source>
        <dbReference type="ARBA" id="ARBA00022825"/>
    </source>
</evidence>
<dbReference type="InterPro" id="IPR034061">
    <property type="entry name" value="Peptidases_S8_Autotransporter"/>
</dbReference>
<evidence type="ECO:0000256" key="3">
    <source>
        <dbReference type="ARBA" id="ARBA00022729"/>
    </source>
</evidence>
<comment type="similarity">
    <text evidence="1 7">Belongs to the peptidase S8 family.</text>
</comment>
<keyword evidence="4 7" id="KW-0378">Hydrolase</keyword>
<feature type="signal peptide" evidence="8">
    <location>
        <begin position="1"/>
        <end position="36"/>
    </location>
</feature>
<dbReference type="EMBL" id="VLJS01000078">
    <property type="protein sequence ID" value="TWH06077.1"/>
    <property type="molecule type" value="Genomic_DNA"/>
</dbReference>
<feature type="domain" description="Autotransporter" evidence="9">
    <location>
        <begin position="882"/>
        <end position="1162"/>
    </location>
</feature>
<dbReference type="InterPro" id="IPR015500">
    <property type="entry name" value="Peptidase_S8_subtilisin-rel"/>
</dbReference>
<dbReference type="InterPro" id="IPR036709">
    <property type="entry name" value="Autotransporte_beta_dom_sf"/>
</dbReference>
<feature type="chain" id="PRO_5021913546" evidence="8">
    <location>
        <begin position="37"/>
        <end position="1162"/>
    </location>
</feature>
<dbReference type="Proteomes" id="UP000321583">
    <property type="component" value="Unassembled WGS sequence"/>
</dbReference>
<dbReference type="Pfam" id="PF03797">
    <property type="entry name" value="Autotransporter"/>
    <property type="match status" value="1"/>
</dbReference>
<organism evidence="10 11">
    <name type="scientific">Pseudoxanthomonas taiwanensis J19</name>
    <dbReference type="NCBI Taxonomy" id="935569"/>
    <lineage>
        <taxon>Bacteria</taxon>
        <taxon>Pseudomonadati</taxon>
        <taxon>Pseudomonadota</taxon>
        <taxon>Gammaproteobacteria</taxon>
        <taxon>Lysobacterales</taxon>
        <taxon>Lysobacteraceae</taxon>
        <taxon>Pseudoxanthomonas</taxon>
    </lineage>
</organism>
<dbReference type="InterPro" id="IPR023828">
    <property type="entry name" value="Peptidase_S8_Ser-AS"/>
</dbReference>
<dbReference type="PROSITE" id="PS00138">
    <property type="entry name" value="SUBTILASE_SER"/>
    <property type="match status" value="1"/>
</dbReference>
<evidence type="ECO:0000256" key="4">
    <source>
        <dbReference type="ARBA" id="ARBA00022801"/>
    </source>
</evidence>
<feature type="active site" description="Charge relay system" evidence="6 7">
    <location>
        <position position="129"/>
    </location>
</feature>
<keyword evidence="3 8" id="KW-0732">Signal</keyword>
<evidence type="ECO:0000256" key="7">
    <source>
        <dbReference type="PROSITE-ProRule" id="PRU01240"/>
    </source>
</evidence>
<dbReference type="SMART" id="SM00869">
    <property type="entry name" value="Autotransporter"/>
    <property type="match status" value="1"/>
</dbReference>
<accession>A0A562D8Z3</accession>
<reference evidence="10 11" key="1">
    <citation type="submission" date="2019-07" db="EMBL/GenBank/DDBJ databases">
        <title>Genome sequencing of lignin-degrading bacterial isolates.</title>
        <authorList>
            <person name="Gladden J."/>
        </authorList>
    </citation>
    <scope>NUCLEOTIDE SEQUENCE [LARGE SCALE GENOMIC DNA]</scope>
    <source>
        <strain evidence="10 11">J19</strain>
    </source>
</reference>
<dbReference type="InterPro" id="IPR005546">
    <property type="entry name" value="Autotransporte_beta"/>
</dbReference>
<dbReference type="Gene3D" id="2.40.128.130">
    <property type="entry name" value="Autotransporter beta-domain"/>
    <property type="match status" value="1"/>
</dbReference>
<sequence>MDTTFSSRGRRARGHSALALAIATGLASLASVPATAAGPDTLQQQAAKAAIASAFRASNPAVAVAPAQAPLPGDAFSRRWTAVAPSNPSDPDGWVDDEFEADWGLAAINAQYAYARGLSGAGVRLGLVDSGTAFHHSEFAGKDHRALVMADLLGDGTRCAEAVVWNSAGACFYSEGDTPAITGTYYAPDLAPYLNPGYEHLAGNTLFEFDTHGTHVAGTIAANRDGSGMHGVAFGADLSAARLFGDTLTQLTYACIFGTDECFEGGTSPSASAIAYAYDQAIAQGVRAMNNSWGYTYHVYTPGDALLYTELLMQSEEGEFLQAIADASLRSGMIQVFSAGNTSYTVAVPGVASPHATAPATLPAILPEIEQYWVSVVNLNDQLQLSNRSMKCGITAEWCIAAPGSDIYSTVLSEGVDPNNNADSLPGDWVVDSDGNLRFELEDRTGYEAYQYSSGTSMAAPHVTGALGLLLERFPYLTAAQVRDVMLTTATDLGEEGVDEIYGWGLLNLEKAIEGYGLLRVDTNVVMDVAAGGNKVWQGGAWDDWTNDIGGPGRLTKSGAGWLRLSGDNSFGGATVTSGILEFDGDNHLTSNVRVEGGTLLLNGSLNDSPLDVAGGEAVVNGTISGAAANVRVGAGMLRINGSGRLDGSPLEVVGGMAVVNGTVSGAPNYVGPNGTLGGSGTLGDTRVAGTIAPGNSIGTLTIDGNYVHEAGARFVAELLPPDQADLLRVTGTATLNGGTLVLSSEAGQPFVLGQQYQLLTADGGIVGNFASVDNSNLSPFLSVSLLQGAGTFGVDVIRGAALATAAGTPNQSAIAASLDVLPDSSSLLRATTQLSAAEARGAFDGLSGEIHASAQQVLLEGSRLVRDAALGRAGGNAFDVEAGRDTGAWVEIQHQGGEIAADGNAARARYSGNAVLVGIDHAFDAGWRSGVFGGTGDTDFNVRGRGSRGEASSTHVGVYAGTSWGSFGLSLGHARSQNEVEINRTVAFRGYSDALASRYDADSSQTFVDVGYRFARGRLELEPYVQYAHVEVDTDGFSERGGAAALAGRGAEARADLSTVGLRLATHLAGSEQSDAWLSLRANLGYRHASGDQVRHARLGLVDGGEAFDVASPAIRDEALLLQIGAAARLSANSQLDLGLSHVDADVANDTGINARFTVNF</sequence>
<dbReference type="CDD" id="cd04848">
    <property type="entry name" value="Peptidases_S8_Autotransporter_serine_protease_like"/>
    <property type="match status" value="1"/>
</dbReference>
<dbReference type="SUPFAM" id="SSF51126">
    <property type="entry name" value="Pectin lyase-like"/>
    <property type="match status" value="1"/>
</dbReference>
<dbReference type="PROSITE" id="PS51208">
    <property type="entry name" value="AUTOTRANSPORTER"/>
    <property type="match status" value="1"/>
</dbReference>
<dbReference type="PROSITE" id="PS00137">
    <property type="entry name" value="SUBTILASE_HIS"/>
    <property type="match status" value="1"/>
</dbReference>
<dbReference type="OrthoDB" id="5360469at2"/>
<dbReference type="Gene3D" id="3.40.50.200">
    <property type="entry name" value="Peptidase S8/S53 domain"/>
    <property type="match status" value="1"/>
</dbReference>
<evidence type="ECO:0000256" key="8">
    <source>
        <dbReference type="SAM" id="SignalP"/>
    </source>
</evidence>
<dbReference type="SUPFAM" id="SSF103515">
    <property type="entry name" value="Autotransporter"/>
    <property type="match status" value="1"/>
</dbReference>
<dbReference type="Pfam" id="PF00082">
    <property type="entry name" value="Peptidase_S8"/>
    <property type="match status" value="1"/>
</dbReference>
<dbReference type="GO" id="GO:0004252">
    <property type="term" value="F:serine-type endopeptidase activity"/>
    <property type="evidence" value="ECO:0007669"/>
    <property type="project" value="UniProtKB-UniRule"/>
</dbReference>
<evidence type="ECO:0000259" key="9">
    <source>
        <dbReference type="PROSITE" id="PS51208"/>
    </source>
</evidence>
<feature type="active site" description="Charge relay system" evidence="6 7">
    <location>
        <position position="457"/>
    </location>
</feature>
<dbReference type="InterPro" id="IPR036852">
    <property type="entry name" value="Peptidase_S8/S53_dom_sf"/>
</dbReference>
<dbReference type="PRINTS" id="PR00723">
    <property type="entry name" value="SUBTILISIN"/>
</dbReference>
<dbReference type="PROSITE" id="PS51892">
    <property type="entry name" value="SUBTILASE"/>
    <property type="match status" value="1"/>
</dbReference>
<dbReference type="GO" id="GO:0019867">
    <property type="term" value="C:outer membrane"/>
    <property type="evidence" value="ECO:0007669"/>
    <property type="project" value="InterPro"/>
</dbReference>
<dbReference type="PANTHER" id="PTHR43806:SF11">
    <property type="entry name" value="CEREVISIN-RELATED"/>
    <property type="match status" value="1"/>
</dbReference>
<keyword evidence="11" id="KW-1185">Reference proteome</keyword>
<dbReference type="NCBIfam" id="TIGR01414">
    <property type="entry name" value="autotrans_barl"/>
    <property type="match status" value="1"/>
</dbReference>
<dbReference type="InterPro" id="IPR006315">
    <property type="entry name" value="OM_autotransptr_brl_dom"/>
</dbReference>
<dbReference type="InterPro" id="IPR013425">
    <property type="entry name" value="Autotrns_rpt"/>
</dbReference>